<dbReference type="Gene3D" id="3.40.850.10">
    <property type="entry name" value="Kinesin motor domain"/>
    <property type="match status" value="1"/>
</dbReference>
<dbReference type="GO" id="GO:0008017">
    <property type="term" value="F:microtubule binding"/>
    <property type="evidence" value="ECO:0007669"/>
    <property type="project" value="InterPro"/>
</dbReference>
<feature type="binding site" evidence="5">
    <location>
        <begin position="107"/>
        <end position="114"/>
    </location>
    <ligand>
        <name>ATP</name>
        <dbReference type="ChEBI" id="CHEBI:30616"/>
    </ligand>
</feature>
<keyword evidence="1 5" id="KW-0547">Nucleotide-binding</keyword>
<accession>A0AAN8W2Q1</accession>
<dbReference type="InterPro" id="IPR027417">
    <property type="entry name" value="P-loop_NTPase"/>
</dbReference>
<dbReference type="PROSITE" id="PS50067">
    <property type="entry name" value="KINESIN_MOTOR_2"/>
    <property type="match status" value="1"/>
</dbReference>
<dbReference type="EMBL" id="JBAMMX010000004">
    <property type="protein sequence ID" value="KAK6942184.1"/>
    <property type="molecule type" value="Genomic_DNA"/>
</dbReference>
<gene>
    <name evidence="9" type="ORF">RJ641_027561</name>
</gene>
<feature type="coiled-coil region" evidence="6">
    <location>
        <begin position="1119"/>
        <end position="1181"/>
    </location>
</feature>
<dbReference type="GO" id="GO:0007018">
    <property type="term" value="P:microtubule-based movement"/>
    <property type="evidence" value="ECO:0007669"/>
    <property type="project" value="InterPro"/>
</dbReference>
<feature type="coiled-coil region" evidence="6">
    <location>
        <begin position="942"/>
        <end position="973"/>
    </location>
</feature>
<evidence type="ECO:0000256" key="7">
    <source>
        <dbReference type="SAM" id="MobiDB-lite"/>
    </source>
</evidence>
<evidence type="ECO:0000256" key="4">
    <source>
        <dbReference type="ARBA" id="ARBA00023175"/>
    </source>
</evidence>
<comment type="similarity">
    <text evidence="5">Belongs to the TRAFAC class myosin-kinesin ATPase superfamily. Kinesin family.</text>
</comment>
<evidence type="ECO:0000313" key="9">
    <source>
        <dbReference type="EMBL" id="KAK6942184.1"/>
    </source>
</evidence>
<dbReference type="SUPFAM" id="SSF52540">
    <property type="entry name" value="P-loop containing nucleoside triphosphate hydrolases"/>
    <property type="match status" value="1"/>
</dbReference>
<evidence type="ECO:0000256" key="6">
    <source>
        <dbReference type="SAM" id="Coils"/>
    </source>
</evidence>
<evidence type="ECO:0000259" key="8">
    <source>
        <dbReference type="PROSITE" id="PS50067"/>
    </source>
</evidence>
<feature type="domain" description="Kinesin motor" evidence="8">
    <location>
        <begin position="3"/>
        <end position="354"/>
    </location>
</feature>
<dbReference type="AlphaFoldDB" id="A0AAN8W2Q1"/>
<keyword evidence="10" id="KW-1185">Reference proteome</keyword>
<proteinExistence type="inferred from homology"/>
<evidence type="ECO:0000256" key="3">
    <source>
        <dbReference type="ARBA" id="ARBA00023054"/>
    </source>
</evidence>
<dbReference type="SMART" id="SM00129">
    <property type="entry name" value="KISc"/>
    <property type="match status" value="1"/>
</dbReference>
<feature type="coiled-coil region" evidence="6">
    <location>
        <begin position="1006"/>
        <end position="1033"/>
    </location>
</feature>
<dbReference type="PRINTS" id="PR00380">
    <property type="entry name" value="KINESINHEAVY"/>
</dbReference>
<dbReference type="GO" id="GO:0003777">
    <property type="term" value="F:microtubule motor activity"/>
    <property type="evidence" value="ECO:0007669"/>
    <property type="project" value="InterPro"/>
</dbReference>
<dbReference type="PANTHER" id="PTHR47968:SF75">
    <property type="entry name" value="CENTROMERE-ASSOCIATED PROTEIN E"/>
    <property type="match status" value="1"/>
</dbReference>
<feature type="coiled-coil region" evidence="6">
    <location>
        <begin position="771"/>
        <end position="819"/>
    </location>
</feature>
<keyword evidence="4 5" id="KW-0505">Motor protein</keyword>
<evidence type="ECO:0000256" key="5">
    <source>
        <dbReference type="PROSITE-ProRule" id="PRU00283"/>
    </source>
</evidence>
<dbReference type="Proteomes" id="UP001370490">
    <property type="component" value="Unassembled WGS sequence"/>
</dbReference>
<dbReference type="Pfam" id="PF00225">
    <property type="entry name" value="Kinesin"/>
    <property type="match status" value="1"/>
</dbReference>
<dbReference type="PROSITE" id="PS00411">
    <property type="entry name" value="KINESIN_MOTOR_1"/>
    <property type="match status" value="1"/>
</dbReference>
<evidence type="ECO:0000313" key="10">
    <source>
        <dbReference type="Proteomes" id="UP001370490"/>
    </source>
</evidence>
<sequence>MDRIHVTVRARPLSPEDAKTSPWRISGNSVFLPNINSSKFEFGTFSLSLPCLFQSFLGLTFSFHLHFFQLDRVFTEESKTAEIYQCRTKDIVAAAVRGFNGTVFAYGQTNSGKTHTMRGSVTEPGVIPLAVRQLFDNIQEEVDREFLLRMSYMEIYNEEINDLLAPEHRKLQIHESLERGIFVAGLREEIVASPEQVLDLMEFGESHRHIGETNMNLHSSRSHTIFRMIIESRDRVDDDNVESTCDAVRVSVLNLVDLAGSERAAKTGAEGVRLREGSHINKSLMTLGTVIKKLSEGAESQGGHVPYRDSKLTRILQPALGGNANTAIICNITLAQILTDAALLKRQKKEIEELRAKLQGSHSEHFEEEILNLRKTLLLTELERERIALELEEEKKAQVERERRLQEQAKKIENLSSMVLHSNREENRDQRKKEKRRETWCPSNPSCEVYSGVQLNASSVKPTRPLRNREPLLPFEKLVSETEDCAEDLNMKEENQYTDNLEDCTLPDPLALLHVTNRRKVPLTKKSLVGENNEMVEMQEYENLFLNFEIQTTIKDIEIDCLMRKLAVAEMNMDGQDHFFPLLSHRDRLCSDQNQSLFETEATDVFTQLQDQLNGQEVSMNPGRLKVEESIRTIEEKNQDFVKSIQMELEEIRLEVQNFDALSESVSQDIKSLAHQHFSQLRSIIGDYEILCSCLGNKFSEYKDEKLIMFKESIDLRKQIEELQVDVQNSENALAELTEKQYLQKCEFLYQIEALEKEMAVLSSCSLARERDNLRKDLEKTKLKLKEMEFKLKNAIQDKTKLEGEKAHAEKELKLLHGQKALLVRDISRRDSHAGRRRDSFSVGFDPNRAKAYAANSEHAMQEEYKRLEFLAFEMEATIASLEEELAATRKEKEEALCQIKKLASEQEILSQKLSMSNLETNKLMEEISALTLRFEESESCRKEKETTINLLVDEKEELSMQLTDALMTIEEERAIWSSKEKATVETIEEKSKISDTEILTLSKELVEVKNDLDSCRMQCKALRERIKCSEENREWQKSSSIEKSLEIDQLSRNQITVDNRTCQNILDSSNGIPALEPHHSGQKVEEFLTERCLIDSGSGDLSTKEHELDAGLEMSKVVQALKDQLLLANKEGENLKIQIFQQQSQLDEVDFLKKDYQSKLSDAKVEVDQLTKRLTNMEFKTHRDEVNNSKERAKLRMMLRSTQAKLDAFRGRYREAVDEMASMDKKYEEASTKLKERLALYGVEVLNLKKQLASANGQL</sequence>
<name>A0AAN8W2Q1_9MAGN</name>
<keyword evidence="3 6" id="KW-0175">Coiled coil</keyword>
<dbReference type="InterPro" id="IPR019821">
    <property type="entry name" value="Kinesin_motor_CS"/>
</dbReference>
<protein>
    <submittedName>
        <fullName evidence="9">Kinesin motor domain</fullName>
    </submittedName>
</protein>
<feature type="region of interest" description="Disordered" evidence="7">
    <location>
        <begin position="414"/>
        <end position="441"/>
    </location>
</feature>
<dbReference type="InterPro" id="IPR027640">
    <property type="entry name" value="Kinesin-like_fam"/>
</dbReference>
<feature type="coiled-coil region" evidence="6">
    <location>
        <begin position="865"/>
        <end position="913"/>
    </location>
</feature>
<keyword evidence="2 5" id="KW-0067">ATP-binding</keyword>
<dbReference type="CDD" id="cd01374">
    <property type="entry name" value="KISc_CENP_E"/>
    <property type="match status" value="1"/>
</dbReference>
<dbReference type="InterPro" id="IPR001752">
    <property type="entry name" value="Kinesin_motor_dom"/>
</dbReference>
<feature type="coiled-coil region" evidence="6">
    <location>
        <begin position="713"/>
        <end position="740"/>
    </location>
</feature>
<dbReference type="GO" id="GO:0005524">
    <property type="term" value="F:ATP binding"/>
    <property type="evidence" value="ECO:0007669"/>
    <property type="project" value="UniProtKB-UniRule"/>
</dbReference>
<organism evidence="9 10">
    <name type="scientific">Dillenia turbinata</name>
    <dbReference type="NCBI Taxonomy" id="194707"/>
    <lineage>
        <taxon>Eukaryota</taxon>
        <taxon>Viridiplantae</taxon>
        <taxon>Streptophyta</taxon>
        <taxon>Embryophyta</taxon>
        <taxon>Tracheophyta</taxon>
        <taxon>Spermatophyta</taxon>
        <taxon>Magnoliopsida</taxon>
        <taxon>eudicotyledons</taxon>
        <taxon>Gunneridae</taxon>
        <taxon>Pentapetalae</taxon>
        <taxon>Dilleniales</taxon>
        <taxon>Dilleniaceae</taxon>
        <taxon>Dillenia</taxon>
    </lineage>
</organism>
<reference evidence="9 10" key="1">
    <citation type="submission" date="2023-12" db="EMBL/GenBank/DDBJ databases">
        <title>A high-quality genome assembly for Dillenia turbinata (Dilleniales).</title>
        <authorList>
            <person name="Chanderbali A."/>
        </authorList>
    </citation>
    <scope>NUCLEOTIDE SEQUENCE [LARGE SCALE GENOMIC DNA]</scope>
    <source>
        <strain evidence="9">LSX21</strain>
        <tissue evidence="9">Leaf</tissue>
    </source>
</reference>
<evidence type="ECO:0000256" key="1">
    <source>
        <dbReference type="ARBA" id="ARBA00022741"/>
    </source>
</evidence>
<feature type="compositionally biased region" description="Basic and acidic residues" evidence="7">
    <location>
        <begin position="422"/>
        <end position="439"/>
    </location>
</feature>
<comment type="caution">
    <text evidence="9">The sequence shown here is derived from an EMBL/GenBank/DDBJ whole genome shotgun (WGS) entry which is preliminary data.</text>
</comment>
<dbReference type="PANTHER" id="PTHR47968">
    <property type="entry name" value="CENTROMERE PROTEIN E"/>
    <property type="match status" value="1"/>
</dbReference>
<evidence type="ECO:0000256" key="2">
    <source>
        <dbReference type="ARBA" id="ARBA00022840"/>
    </source>
</evidence>
<dbReference type="InterPro" id="IPR036961">
    <property type="entry name" value="Kinesin_motor_dom_sf"/>
</dbReference>